<reference evidence="1 2" key="1">
    <citation type="submission" date="2014-06" db="EMBL/GenBank/DDBJ databases">
        <authorList>
            <person name="Swart Estienne"/>
        </authorList>
    </citation>
    <scope>NUCLEOTIDE SEQUENCE [LARGE SCALE GENOMIC DNA]</scope>
    <source>
        <strain evidence="1 2">130c</strain>
    </source>
</reference>
<dbReference type="AlphaFoldDB" id="A0A078ATL1"/>
<accession>A0A078ATL1</accession>
<evidence type="ECO:0008006" key="3">
    <source>
        <dbReference type="Google" id="ProtNLM"/>
    </source>
</evidence>
<name>A0A078ATL1_STYLE</name>
<protein>
    <recommendedName>
        <fullName evidence="3">Ef hand family protein</fullName>
    </recommendedName>
</protein>
<dbReference type="EMBL" id="CCKQ01012910">
    <property type="protein sequence ID" value="CDW84542.1"/>
    <property type="molecule type" value="Genomic_DNA"/>
</dbReference>
<evidence type="ECO:0000313" key="2">
    <source>
        <dbReference type="Proteomes" id="UP000039865"/>
    </source>
</evidence>
<proteinExistence type="predicted"/>
<evidence type="ECO:0000313" key="1">
    <source>
        <dbReference type="EMBL" id="CDW84542.1"/>
    </source>
</evidence>
<dbReference type="Proteomes" id="UP000039865">
    <property type="component" value="Unassembled WGS sequence"/>
</dbReference>
<gene>
    <name evidence="1" type="primary">Contig14261.g15186</name>
    <name evidence="1" type="ORF">STYLEM_13606</name>
</gene>
<dbReference type="InParanoid" id="A0A078ATL1"/>
<keyword evidence="2" id="KW-1185">Reference proteome</keyword>
<organism evidence="1 2">
    <name type="scientific">Stylonychia lemnae</name>
    <name type="common">Ciliate</name>
    <dbReference type="NCBI Taxonomy" id="5949"/>
    <lineage>
        <taxon>Eukaryota</taxon>
        <taxon>Sar</taxon>
        <taxon>Alveolata</taxon>
        <taxon>Ciliophora</taxon>
        <taxon>Intramacronucleata</taxon>
        <taxon>Spirotrichea</taxon>
        <taxon>Stichotrichia</taxon>
        <taxon>Sporadotrichida</taxon>
        <taxon>Oxytrichidae</taxon>
        <taxon>Stylonychinae</taxon>
        <taxon>Stylonychia</taxon>
    </lineage>
</organism>
<sequence length="564" mass="66465">MHRQLAASKRQSISHPIKIDTTFTQEIISGHTQSLVCEYFLLLIENQEQKLVLKDDIQLVEGFNPINIFQRIDRSQCGFITHADILQFLRDNNIVSLDKDDIKLLFKKDKTIYQVFLRTVLSQVEHESAKFFNVRASESEIVVRKIDKLPKRLERKFSQFILQLVQLEKQIEIMKQVTVQKQKDFDFMRMFKIIRFHEHDANVIVPQDIKRMFVMNNQTIDEIRVQNVLFGQILGRNVMSFQDFCNLFVKQGHKIVITGATQDQSNSLKAQVSHLAQKSIMQEFTEKKQKSIFQVSTKDVMKADGNKTLNTLRSSNSIQQQLETQTELAKTLTFKTDYISSEKIVKNFITYVQEQIILDDQLEDLRIKLTNDRDFYPQQVYKTYLNQDSSLNDIEPNELLEFVQDPSINIDEVIQALDFHQISGSKLNLDTFRLLIRPSNKDFALLYDKRCQEEIENEAAILDKTRYKSDTKEKLMSFFRGLVINTMKNIEIRKTYSQQSKGKGVDIFRFITQNMHRDAPHSMLVEFLKNRGVTLNRKESLYLRERFCQDHYLSSHKFEQQFRY</sequence>